<name>A0AAN0M1J4_9RHOB</name>
<evidence type="ECO:0000313" key="3">
    <source>
        <dbReference type="Proteomes" id="UP001451782"/>
    </source>
</evidence>
<feature type="signal peptide" evidence="1">
    <location>
        <begin position="1"/>
        <end position="20"/>
    </location>
</feature>
<evidence type="ECO:0000256" key="1">
    <source>
        <dbReference type="SAM" id="SignalP"/>
    </source>
</evidence>
<keyword evidence="3" id="KW-1185">Reference proteome</keyword>
<sequence length="410" mass="44162">MKRIISLALATSLCPLTAFAQEAEPGGVYFTFDLGQTFLGSTDRDLETTVEEEGFESITTLGFGAVTETRSQRLSFDLDTALNISDGEFADESIVGRLGYTRTSADALFDFSLTSRREDIAFLRDATDFIDDGGEIVLPDDFEDLTGTGIRTETTLTTSITWGETRPVGYSLSTSLQALRYEDASAALVDSDFAALSFGLRLNVNEVITSNIALSYSQTKDVGSPITHTTTLSGELSFARPLGDLTTGISVSRDEEDEIFWAASISRDYALPNGSLSGALGVVEDEFGDPRLTGRIAFSYPLPSAQIDLSADHSLAPGDDRATTTFSATYLQELSPVSSMQVGFDFGQASDPDGGDVFATGSLSASYGYSITEVWQMNVGASADFREDDGVRTNSTSIFLTLERPFSWRP</sequence>
<evidence type="ECO:0000313" key="2">
    <source>
        <dbReference type="EMBL" id="WZU63245.1"/>
    </source>
</evidence>
<keyword evidence="1" id="KW-0732">Signal</keyword>
<proteinExistence type="predicted"/>
<protein>
    <recommendedName>
        <fullName evidence="4">Outer membrane beta-barrel protein</fullName>
    </recommendedName>
</protein>
<accession>A0AAN0M1J4</accession>
<feature type="chain" id="PRO_5042938835" description="Outer membrane beta-barrel protein" evidence="1">
    <location>
        <begin position="21"/>
        <end position="410"/>
    </location>
</feature>
<evidence type="ECO:0008006" key="4">
    <source>
        <dbReference type="Google" id="ProtNLM"/>
    </source>
</evidence>
<dbReference type="KEGG" id="yag:AABB28_15510"/>
<dbReference type="AlphaFoldDB" id="A0AAN0M1J4"/>
<dbReference type="EMBL" id="CP151762">
    <property type="protein sequence ID" value="WZU63245.1"/>
    <property type="molecule type" value="Genomic_DNA"/>
</dbReference>
<dbReference type="Proteomes" id="UP001451782">
    <property type="component" value="Chromosome"/>
</dbReference>
<gene>
    <name evidence="2" type="ORF">AABB28_15510</name>
</gene>
<dbReference type="RefSeq" id="WP_342069641.1">
    <property type="nucleotide sequence ID" value="NZ_CP151762.1"/>
</dbReference>
<reference evidence="2 3" key="1">
    <citation type="submission" date="2024-04" db="EMBL/GenBank/DDBJ databases">
        <title>Phylogenomic analyses of a clade within the roseobacter group suggest taxonomic reassignments of species of the genera Aestuariivita, Citreicella, Loktanella, Nautella, Pelagibaca, Ruegeria, Thalassobius, Thiobacimonas and Tropicibacter, and the proposal o.</title>
        <authorList>
            <person name="Jeon C.O."/>
        </authorList>
    </citation>
    <scope>NUCLEOTIDE SEQUENCE [LARGE SCALE GENOMIC DNA]</scope>
    <source>
        <strain evidence="2 3">G8-12</strain>
    </source>
</reference>
<organism evidence="2 3">
    <name type="scientific">Yoonia algicola</name>
    <dbReference type="NCBI Taxonomy" id="3137368"/>
    <lineage>
        <taxon>Bacteria</taxon>
        <taxon>Pseudomonadati</taxon>
        <taxon>Pseudomonadota</taxon>
        <taxon>Alphaproteobacteria</taxon>
        <taxon>Rhodobacterales</taxon>
        <taxon>Paracoccaceae</taxon>
        <taxon>Yoonia</taxon>
    </lineage>
</organism>